<name>A0ABX7L8X4_9BACL</name>
<sequence>MITLLYFLTGAVILWLLRQLWPVRSLSYINVHHWVQAKESLNLKMLDVRDASDYLEGHISGSINISLGRLLYVWQQDLFPDDNVLILSNNWYQNNKAARILRKHGFRSLYAIQGDVLSTQACFQKTPSKGGRHCEHRFNH</sequence>
<dbReference type="CDD" id="cd00158">
    <property type="entry name" value="RHOD"/>
    <property type="match status" value="1"/>
</dbReference>
<dbReference type="PROSITE" id="PS50206">
    <property type="entry name" value="RHODANESE_3"/>
    <property type="match status" value="1"/>
</dbReference>
<accession>A0ABX7L8X4</accession>
<dbReference type="Pfam" id="PF00581">
    <property type="entry name" value="Rhodanese"/>
    <property type="match status" value="1"/>
</dbReference>
<gene>
    <name evidence="2" type="ORF">JRJ22_14175</name>
</gene>
<feature type="domain" description="Rhodanese" evidence="1">
    <location>
        <begin position="42"/>
        <end position="121"/>
    </location>
</feature>
<dbReference type="SMART" id="SM00450">
    <property type="entry name" value="RHOD"/>
    <property type="match status" value="1"/>
</dbReference>
<protein>
    <submittedName>
        <fullName evidence="2">Rhodanese-like domain-containing protein</fullName>
    </submittedName>
</protein>
<evidence type="ECO:0000259" key="1">
    <source>
        <dbReference type="PROSITE" id="PS50206"/>
    </source>
</evidence>
<dbReference type="InterPro" id="IPR036873">
    <property type="entry name" value="Rhodanese-like_dom_sf"/>
</dbReference>
<dbReference type="EMBL" id="CP070969">
    <property type="protein sequence ID" value="QSF42482.1"/>
    <property type="molecule type" value="Genomic_DNA"/>
</dbReference>
<organism evidence="2 3">
    <name type="scientific">Paenibacillus tianjinensis</name>
    <dbReference type="NCBI Taxonomy" id="2810347"/>
    <lineage>
        <taxon>Bacteria</taxon>
        <taxon>Bacillati</taxon>
        <taxon>Bacillota</taxon>
        <taxon>Bacilli</taxon>
        <taxon>Bacillales</taxon>
        <taxon>Paenibacillaceae</taxon>
        <taxon>Paenibacillus</taxon>
    </lineage>
</organism>
<dbReference type="Proteomes" id="UP000663452">
    <property type="component" value="Chromosome"/>
</dbReference>
<keyword evidence="3" id="KW-1185">Reference proteome</keyword>
<evidence type="ECO:0000313" key="2">
    <source>
        <dbReference type="EMBL" id="QSF42482.1"/>
    </source>
</evidence>
<evidence type="ECO:0000313" key="3">
    <source>
        <dbReference type="Proteomes" id="UP000663452"/>
    </source>
</evidence>
<dbReference type="Gene3D" id="3.40.250.10">
    <property type="entry name" value="Rhodanese-like domain"/>
    <property type="match status" value="1"/>
</dbReference>
<reference evidence="2 3" key="1">
    <citation type="submission" date="2021-02" db="EMBL/GenBank/DDBJ databases">
        <title>Paenibacillus tianjinensis sp. nov.</title>
        <authorList>
            <person name="Liu H."/>
        </authorList>
    </citation>
    <scope>NUCLEOTIDE SEQUENCE [LARGE SCALE GENOMIC DNA]</scope>
    <source>
        <strain evidence="2 3">TB2019</strain>
    </source>
</reference>
<proteinExistence type="predicted"/>
<dbReference type="InterPro" id="IPR001763">
    <property type="entry name" value="Rhodanese-like_dom"/>
</dbReference>
<dbReference type="SUPFAM" id="SSF52821">
    <property type="entry name" value="Rhodanese/Cell cycle control phosphatase"/>
    <property type="match status" value="1"/>
</dbReference>